<keyword evidence="2" id="KW-1185">Reference proteome</keyword>
<proteinExistence type="predicted"/>
<protein>
    <submittedName>
        <fullName evidence="1">YomR</fullName>
    </submittedName>
</protein>
<dbReference type="KEGG" id="vg:18501081"/>
<dbReference type="RefSeq" id="YP_009010242.1">
    <property type="nucleotide sequence ID" value="NC_023610.1"/>
</dbReference>
<accession>W8CZP9</accession>
<dbReference type="GeneID" id="18501081"/>
<reference evidence="1 2" key="1">
    <citation type="journal article" date="2014" name="FEMS Microbiol. Lett.">
        <title>The genome of the Erwinia amylovora phage PhiEaH1 reveals greater diversity and broadens the applicability of phages for the treatment of fire blight.</title>
        <authorList>
            <person name="Meczker K."/>
            <person name="Domotor D."/>
            <person name="Vass J."/>
            <person name="Rakhely G."/>
            <person name="Schneider G."/>
            <person name="Kovacs T."/>
        </authorList>
    </citation>
    <scope>NUCLEOTIDE SEQUENCE [LARGE SCALE GENOMIC DNA]</scope>
</reference>
<sequence length="606" mass="65782">MALTKPKYPLDRTGQSAANRVIGEERTVDKQFNRAFQPFGGPFYGDSMVVTDKASGKKLDLGTDYTLIYPYVEATQNLGLPVYNILNLVNRDYDTVLLTYQVVGGPYSYSIDAIVKMMNDLMQDDRVVSWGNIWGKPLTFNPSKHLHAATDLYSLEYVVLALEELTRAVIQGDVASHNVIYEYINRVRQQMLDEVARLDAVDADLYANVNRLDARCLAIEQHLAQVEANLNAHIADKNNPHNTTKAQVGLGIVENYRPATQAEAEAGTSSTLYMTPLTTWQEIAKYTALNITPVIQAHINDKNNPHATTKAQVGLGSVENYGIATQLDAENGTSNVLYMTPLRTAQAVSKQALIPLNAHINNRSNPHGVTAAQVGLGAVQNYGIASQSQAQVGADNATYMTPLRTAQAINVLAVPLINAHANRQDNPHNVTKAQVGLGNVNNFLTANDAEAQAGTASDRYLTPRGGSLLVTRMMNEAEGQTGNQTLPGWSQGGAIRTPTAIYRIPGANFARTLSGLNVYCGSGERQYFYVYSGGDGIGDAQVMYKDTGNNGRNSGTVNVGPFNLPAVGVGRWNYIKVYNDTGRGTNWSMSGEITITKQGSTLISRV</sequence>
<evidence type="ECO:0000313" key="1">
    <source>
        <dbReference type="EMBL" id="AGX01911.1"/>
    </source>
</evidence>
<name>W8CZP9_9CAUD</name>
<dbReference type="EMBL" id="KF623294">
    <property type="protein sequence ID" value="AGX01911.1"/>
    <property type="molecule type" value="Genomic_DNA"/>
</dbReference>
<organism evidence="1 2">
    <name type="scientific">Erwinia phage PhiEaH1</name>
    <dbReference type="NCBI Taxonomy" id="1401669"/>
    <lineage>
        <taxon>Viruses</taxon>
        <taxon>Duplodnaviria</taxon>
        <taxon>Heunggongvirae</taxon>
        <taxon>Uroviricota</taxon>
        <taxon>Caudoviricetes</taxon>
        <taxon>Chimalliviridae</taxon>
        <taxon>Iapetusvirus</taxon>
        <taxon>Iapetusvirus EaH1</taxon>
    </lineage>
</organism>
<dbReference type="OrthoDB" id="20139at10239"/>
<gene>
    <name evidence="1" type="primary">yomR</name>
</gene>
<dbReference type="Proteomes" id="UP000204235">
    <property type="component" value="Segment"/>
</dbReference>
<evidence type="ECO:0000313" key="2">
    <source>
        <dbReference type="Proteomes" id="UP000204235"/>
    </source>
</evidence>